<proteinExistence type="predicted"/>
<sequence length="74" mass="8576">MEEKVSKKKKDAMAIRTYLRSLPVCQSSNMAKKLADECKVPLYTFNNWRSGLVKVPELAKDKIEEVINTKIFDR</sequence>
<reference evidence="1 2" key="1">
    <citation type="submission" date="2012-02" db="EMBL/GenBank/DDBJ databases">
        <title>The Genome Sequence of Bacteroides fragilis CL07T12C05.</title>
        <authorList>
            <consortium name="The Broad Institute Genome Sequencing Platform"/>
            <person name="Earl A."/>
            <person name="Ward D."/>
            <person name="Feldgarden M."/>
            <person name="Gevers D."/>
            <person name="Zitomersky N.L."/>
            <person name="Coyne M.J."/>
            <person name="Comstock L.E."/>
            <person name="Young S.K."/>
            <person name="Zeng Q."/>
            <person name="Gargeya S."/>
            <person name="Fitzgerald M."/>
            <person name="Haas B."/>
            <person name="Abouelleil A."/>
            <person name="Alvarado L."/>
            <person name="Arachchi H.M."/>
            <person name="Berlin A."/>
            <person name="Chapman S.B."/>
            <person name="Gearin G."/>
            <person name="Goldberg J."/>
            <person name="Griggs A."/>
            <person name="Gujja S."/>
            <person name="Hansen M."/>
            <person name="Heiman D."/>
            <person name="Howarth C."/>
            <person name="Larimer J."/>
            <person name="Lui A."/>
            <person name="MacDonald P.J.P."/>
            <person name="McCowen C."/>
            <person name="Montmayeur A."/>
            <person name="Murphy C."/>
            <person name="Neiman D."/>
            <person name="Pearson M."/>
            <person name="Priest M."/>
            <person name="Roberts A."/>
            <person name="Saif S."/>
            <person name="Shea T."/>
            <person name="Sisk P."/>
            <person name="Stolte C."/>
            <person name="Sykes S."/>
            <person name="Wortman J."/>
            <person name="Nusbaum C."/>
            <person name="Birren B."/>
        </authorList>
    </citation>
    <scope>NUCLEOTIDE SEQUENCE [LARGE SCALE GENOMIC DNA]</scope>
    <source>
        <strain evidence="1 2">CL07T12C05</strain>
    </source>
</reference>
<protein>
    <submittedName>
        <fullName evidence="1">Uncharacterized protein</fullName>
    </submittedName>
</protein>
<dbReference type="HOGENOM" id="CLU_181273_0_0_10"/>
<dbReference type="AlphaFoldDB" id="A0A0E2ASX6"/>
<dbReference type="RefSeq" id="WP_005795386.1">
    <property type="nucleotide sequence ID" value="NZ_JH724215.1"/>
</dbReference>
<gene>
    <name evidence="1" type="ORF">HMPREF1056_01426</name>
</gene>
<comment type="caution">
    <text evidence="1">The sequence shown here is derived from an EMBL/GenBank/DDBJ whole genome shotgun (WGS) entry which is preliminary data.</text>
</comment>
<dbReference type="EMBL" id="AGXN01000007">
    <property type="protein sequence ID" value="EIY98557.1"/>
    <property type="molecule type" value="Genomic_DNA"/>
</dbReference>
<evidence type="ECO:0000313" key="1">
    <source>
        <dbReference type="EMBL" id="EIY98557.1"/>
    </source>
</evidence>
<dbReference type="Proteomes" id="UP000003879">
    <property type="component" value="Unassembled WGS sequence"/>
</dbReference>
<dbReference type="PATRIC" id="fig|997883.3.peg.1499"/>
<name>A0A0E2ASX6_BACFG</name>
<accession>A0A0E2ASX6</accession>
<evidence type="ECO:0000313" key="2">
    <source>
        <dbReference type="Proteomes" id="UP000003879"/>
    </source>
</evidence>
<organism evidence="1 2">
    <name type="scientific">Bacteroides fragilis CL07T12C05</name>
    <dbReference type="NCBI Taxonomy" id="997883"/>
    <lineage>
        <taxon>Bacteria</taxon>
        <taxon>Pseudomonadati</taxon>
        <taxon>Bacteroidota</taxon>
        <taxon>Bacteroidia</taxon>
        <taxon>Bacteroidales</taxon>
        <taxon>Bacteroidaceae</taxon>
        <taxon>Bacteroides</taxon>
    </lineage>
</organism>